<organism evidence="2 3">
    <name type="scientific">Meripilus lineatus</name>
    <dbReference type="NCBI Taxonomy" id="2056292"/>
    <lineage>
        <taxon>Eukaryota</taxon>
        <taxon>Fungi</taxon>
        <taxon>Dikarya</taxon>
        <taxon>Basidiomycota</taxon>
        <taxon>Agaricomycotina</taxon>
        <taxon>Agaricomycetes</taxon>
        <taxon>Polyporales</taxon>
        <taxon>Meripilaceae</taxon>
        <taxon>Meripilus</taxon>
    </lineage>
</organism>
<name>A0AAD5V5Q5_9APHY</name>
<gene>
    <name evidence="2" type="ORF">NLI96_g5109</name>
</gene>
<feature type="region of interest" description="Disordered" evidence="1">
    <location>
        <begin position="428"/>
        <end position="512"/>
    </location>
</feature>
<keyword evidence="3" id="KW-1185">Reference proteome</keyword>
<accession>A0AAD5V5Q5</accession>
<proteinExistence type="predicted"/>
<feature type="compositionally biased region" description="Acidic residues" evidence="1">
    <location>
        <begin position="430"/>
        <end position="439"/>
    </location>
</feature>
<evidence type="ECO:0000313" key="2">
    <source>
        <dbReference type="EMBL" id="KAJ3485230.1"/>
    </source>
</evidence>
<feature type="compositionally biased region" description="Low complexity" evidence="1">
    <location>
        <begin position="1"/>
        <end position="17"/>
    </location>
</feature>
<feature type="region of interest" description="Disordered" evidence="1">
    <location>
        <begin position="1"/>
        <end position="37"/>
    </location>
</feature>
<comment type="caution">
    <text evidence="2">The sequence shown here is derived from an EMBL/GenBank/DDBJ whole genome shotgun (WGS) entry which is preliminary data.</text>
</comment>
<evidence type="ECO:0000313" key="3">
    <source>
        <dbReference type="Proteomes" id="UP001212997"/>
    </source>
</evidence>
<sequence length="660" mass="74427">MMNTSSLSEYDASSESDTPYTPYSPAQDIPTPPPVLDADADKFSEWANGAGIVLLHDLTLRLELIRKTFCVQLPEWLLQKVLSSEVTDRTQEAVWGTLASAAEPDGELILAGDIYEALWSLISNSMHTSLPPIREADTPLLEELFESFEPIDLVLMPEDMSETLRLAFPFILSSCHTIKTLTCSMFNNDEYAWRRPVDNLIELAFIGSEGDTTVPLEVMYNTPLSTPNSTSAYPTPFTHKCTIADTSIFTPKHRFFTTPTPESNPLEIRNIASALLHPLLMDLHILQFIVEFERDSDFPDTSSSHGGSHRENNHVERLICHLGTAQYQRRVIGFSDHSVYGIACSKGVVKAFVSWWEIISGQTESRIYVHEIASFNLYEPLETLRFFIFLLNVKQDIDATYNADLWHLELKDVSVIEHAPGLRCWRSTEREDDLSEDREDTPYENGGDGDETPNSSNEENEESEDRCSGCESQCTEESEDGYQEYRDEASLDQPIDDSDDKNDKQNDTGANEAPLVKRLADLVMKVEISPHANDLYNSLFIDRDTSLRSLLGDPTSDDDDEDDEDEFHVHYAYLSSPPLPSPRQPPESSTPRPHLAHNTTSDMMVSNIHTWTAWEKESLDYEDDRAKFYHEAFCEPDDGGDMRIKVEGVDSGMFGLGALD</sequence>
<dbReference type="Proteomes" id="UP001212997">
    <property type="component" value="Unassembled WGS sequence"/>
</dbReference>
<feature type="region of interest" description="Disordered" evidence="1">
    <location>
        <begin position="574"/>
        <end position="600"/>
    </location>
</feature>
<evidence type="ECO:0000256" key="1">
    <source>
        <dbReference type="SAM" id="MobiDB-lite"/>
    </source>
</evidence>
<dbReference type="EMBL" id="JANAWD010000160">
    <property type="protein sequence ID" value="KAJ3485230.1"/>
    <property type="molecule type" value="Genomic_DNA"/>
</dbReference>
<dbReference type="AlphaFoldDB" id="A0AAD5V5Q5"/>
<reference evidence="2" key="1">
    <citation type="submission" date="2022-07" db="EMBL/GenBank/DDBJ databases">
        <title>Genome Sequence of Physisporinus lineatus.</title>
        <authorList>
            <person name="Buettner E."/>
        </authorList>
    </citation>
    <scope>NUCLEOTIDE SEQUENCE</scope>
    <source>
        <strain evidence="2">VT162</strain>
    </source>
</reference>
<protein>
    <submittedName>
        <fullName evidence="2">Uncharacterized protein</fullName>
    </submittedName>
</protein>